<dbReference type="Proteomes" id="UP000274731">
    <property type="component" value="Segment"/>
</dbReference>
<sequence length="618" mass="68846">MTKNVGASLRLFNCVISEGQSLPSESDYAFSGKCGILIHPSAYHERERILEFYEENSLTGDQINKTFFSSAEKVRNTPFLERLLHQLLHYFSTYGLRSLGLDSPDFIYLPDANEDKGIPEPVVVRTIRGVSREELVSRCLSMLQSGVALKQETIEDVLAVLSDCDHQFTEIGEVRNREVKNFLYDILGTFPEDGDELFRYLMFKATGDSLVINNENFLDKLRETRYILPNLSGKQIRALSESFNRRKTFWMALKQGFIGSWEHKSREIAAKGNRRLINKISKASKTNHKALPENVLSSLTAKKFPAERVEEAAAKANTFQLARAANAVSLYSQSVEQGKFFKVRNGRGFLRSPGLEVDRSHVGGYLPILRGELLKRLSEKRVFIPEGVEYPVPSSEKKFSGNVPTGTSITADPKAGEKILVGIYWENGTKSHADLDLSSMALSGSRVGWNARWENGGCLTYSGDITNAPNGAAEWMEVKNVKEASAILVNAYSIYPNEGGPHPFKIMVGKTRAQDTRNYFLKPDEILLCADSSLVQKQMILGVLDSTAEGKIRFTLIDRGNGKTAIGSDSTTMIKVALEEVSTALPLSQLVTRVAQEEADYDLTMETLSRDTFLSLLS</sequence>
<organism evidence="1 2">
    <name type="scientific">Synechococcus phage S-CBWM1</name>
    <dbReference type="NCBI Taxonomy" id="2053653"/>
    <lineage>
        <taxon>Viruses</taxon>
        <taxon>Duplodnaviria</taxon>
        <taxon>Heunggongvirae</taxon>
        <taxon>Uroviricota</taxon>
        <taxon>Caudoviricetes</taxon>
        <taxon>Aokuangvirus</taxon>
        <taxon>Aokuangvirus SCBWM1</taxon>
    </lineage>
</organism>
<gene>
    <name evidence="1" type="ORF">SCBWM1_gp22</name>
</gene>
<accession>A0A3G1L3E5</accession>
<dbReference type="EMBL" id="MG450654">
    <property type="protein sequence ID" value="ATW62706.1"/>
    <property type="molecule type" value="Genomic_DNA"/>
</dbReference>
<reference evidence="1 2" key="1">
    <citation type="journal article" date="2018" name="Environ. Microbiol.">
        <title>Novel phage-host interactions and evolution as revealed by a cyanomyovirus isolated from an estuarine environment.</title>
        <authorList>
            <person name="Xu Y."/>
            <person name="Zhang R."/>
            <person name="Wang N."/>
            <person name="Cai L."/>
            <person name="Tong Y."/>
            <person name="Sun Q."/>
            <person name="Chen F."/>
            <person name="Jiao N."/>
        </authorList>
    </citation>
    <scope>NUCLEOTIDE SEQUENCE [LARGE SCALE GENOMIC DNA]</scope>
</reference>
<evidence type="ECO:0000313" key="2">
    <source>
        <dbReference type="Proteomes" id="UP000274731"/>
    </source>
</evidence>
<name>A0A3G1L3E5_9CAUD</name>
<protein>
    <submittedName>
        <fullName evidence="1">Uncharacterized protein</fullName>
    </submittedName>
</protein>
<evidence type="ECO:0000313" key="1">
    <source>
        <dbReference type="EMBL" id="ATW62706.1"/>
    </source>
</evidence>
<proteinExistence type="predicted"/>
<keyword evidence="2" id="KW-1185">Reference proteome</keyword>